<evidence type="ECO:0000313" key="7">
    <source>
        <dbReference type="Proteomes" id="UP000799429"/>
    </source>
</evidence>
<dbReference type="Proteomes" id="UP000799429">
    <property type="component" value="Unassembled WGS sequence"/>
</dbReference>
<dbReference type="SUPFAM" id="SSF103473">
    <property type="entry name" value="MFS general substrate transporter"/>
    <property type="match status" value="1"/>
</dbReference>
<dbReference type="GO" id="GO:0016020">
    <property type="term" value="C:membrane"/>
    <property type="evidence" value="ECO:0007669"/>
    <property type="project" value="UniProtKB-SubCell"/>
</dbReference>
<dbReference type="InterPro" id="IPR020846">
    <property type="entry name" value="MFS_dom"/>
</dbReference>
<gene>
    <name evidence="6" type="ORF">M501DRAFT_975086</name>
</gene>
<keyword evidence="4" id="KW-0812">Transmembrane</keyword>
<feature type="transmembrane region" description="Helical" evidence="4">
    <location>
        <begin position="177"/>
        <end position="198"/>
    </location>
</feature>
<evidence type="ECO:0000256" key="3">
    <source>
        <dbReference type="SAM" id="MobiDB-lite"/>
    </source>
</evidence>
<dbReference type="Pfam" id="PF07690">
    <property type="entry name" value="MFS_1"/>
    <property type="match status" value="1"/>
</dbReference>
<dbReference type="InterPro" id="IPR036259">
    <property type="entry name" value="MFS_trans_sf"/>
</dbReference>
<dbReference type="PANTHER" id="PTHR11360">
    <property type="entry name" value="MONOCARBOXYLATE TRANSPORTER"/>
    <property type="match status" value="1"/>
</dbReference>
<dbReference type="OrthoDB" id="2213137at2759"/>
<reference evidence="6" key="1">
    <citation type="journal article" date="2020" name="Stud. Mycol.">
        <title>101 Dothideomycetes genomes: a test case for predicting lifestyles and emergence of pathogens.</title>
        <authorList>
            <person name="Haridas S."/>
            <person name="Albert R."/>
            <person name="Binder M."/>
            <person name="Bloem J."/>
            <person name="Labutti K."/>
            <person name="Salamov A."/>
            <person name="Andreopoulos B."/>
            <person name="Baker S."/>
            <person name="Barry K."/>
            <person name="Bills G."/>
            <person name="Bluhm B."/>
            <person name="Cannon C."/>
            <person name="Castanera R."/>
            <person name="Culley D."/>
            <person name="Daum C."/>
            <person name="Ezra D."/>
            <person name="Gonzalez J."/>
            <person name="Henrissat B."/>
            <person name="Kuo A."/>
            <person name="Liang C."/>
            <person name="Lipzen A."/>
            <person name="Lutzoni F."/>
            <person name="Magnuson J."/>
            <person name="Mondo S."/>
            <person name="Nolan M."/>
            <person name="Ohm R."/>
            <person name="Pangilinan J."/>
            <person name="Park H.-J."/>
            <person name="Ramirez L."/>
            <person name="Alfaro M."/>
            <person name="Sun H."/>
            <person name="Tritt A."/>
            <person name="Yoshinaga Y."/>
            <person name="Zwiers L.-H."/>
            <person name="Turgeon B."/>
            <person name="Goodwin S."/>
            <person name="Spatafora J."/>
            <person name="Crous P."/>
            <person name="Grigoriev I."/>
        </authorList>
    </citation>
    <scope>NUCLEOTIDE SEQUENCE</scope>
    <source>
        <strain evidence="6">CBS 101060</strain>
    </source>
</reference>
<name>A0A9P4VSH6_9PEZI</name>
<comment type="subcellular location">
    <subcellularLocation>
        <location evidence="1">Membrane</location>
        <topology evidence="1">Multi-pass membrane protein</topology>
    </subcellularLocation>
</comment>
<proteinExistence type="inferred from homology"/>
<keyword evidence="4" id="KW-0472">Membrane</keyword>
<keyword evidence="7" id="KW-1185">Reference proteome</keyword>
<dbReference type="GO" id="GO:0022857">
    <property type="term" value="F:transmembrane transporter activity"/>
    <property type="evidence" value="ECO:0007669"/>
    <property type="project" value="InterPro"/>
</dbReference>
<feature type="transmembrane region" description="Helical" evidence="4">
    <location>
        <begin position="145"/>
        <end position="165"/>
    </location>
</feature>
<organism evidence="6 7">
    <name type="scientific">Patellaria atrata CBS 101060</name>
    <dbReference type="NCBI Taxonomy" id="1346257"/>
    <lineage>
        <taxon>Eukaryota</taxon>
        <taxon>Fungi</taxon>
        <taxon>Dikarya</taxon>
        <taxon>Ascomycota</taxon>
        <taxon>Pezizomycotina</taxon>
        <taxon>Dothideomycetes</taxon>
        <taxon>Dothideomycetes incertae sedis</taxon>
        <taxon>Patellariales</taxon>
        <taxon>Patellariaceae</taxon>
        <taxon>Patellaria</taxon>
    </lineage>
</organism>
<feature type="transmembrane region" description="Helical" evidence="4">
    <location>
        <begin position="48"/>
        <end position="69"/>
    </location>
</feature>
<accession>A0A9P4VSH6</accession>
<dbReference type="InterPro" id="IPR050327">
    <property type="entry name" value="Proton-linked_MCT"/>
</dbReference>
<dbReference type="EMBL" id="MU006096">
    <property type="protein sequence ID" value="KAF2838559.1"/>
    <property type="molecule type" value="Genomic_DNA"/>
</dbReference>
<evidence type="ECO:0000313" key="6">
    <source>
        <dbReference type="EMBL" id="KAF2838559.1"/>
    </source>
</evidence>
<feature type="transmembrane region" description="Helical" evidence="4">
    <location>
        <begin position="120"/>
        <end position="139"/>
    </location>
</feature>
<feature type="transmembrane region" description="Helical" evidence="4">
    <location>
        <begin position="420"/>
        <end position="441"/>
    </location>
</feature>
<feature type="transmembrane region" description="Helical" evidence="4">
    <location>
        <begin position="210"/>
        <end position="229"/>
    </location>
</feature>
<feature type="transmembrane region" description="Helical" evidence="4">
    <location>
        <begin position="89"/>
        <end position="111"/>
    </location>
</feature>
<protein>
    <submittedName>
        <fullName evidence="6">MFS general substrate transporter</fullName>
    </submittedName>
</protein>
<evidence type="ECO:0000256" key="4">
    <source>
        <dbReference type="SAM" id="Phobius"/>
    </source>
</evidence>
<dbReference type="Gene3D" id="1.20.1250.20">
    <property type="entry name" value="MFS general substrate transporter like domains"/>
    <property type="match status" value="2"/>
</dbReference>
<evidence type="ECO:0000256" key="1">
    <source>
        <dbReference type="ARBA" id="ARBA00004141"/>
    </source>
</evidence>
<sequence length="449" mass="48187">MVPEGSEVIELTSPATTTTATSGEGQWDSESQEHDGCTLPPADRGLQAWLFLLSAFMIEGTVWGFPFAFGVFQNYYSTHEPFSKDSSGIAAIGTTATGVMYLGAPLVQFFYSSFPGYQRVVNISGLVLIEISLVAASFANNTWQLLVTQGILYAIGGMFLYYLAIMYLDQWFIQRQGLAFGIMWGGGGAAGVIIPILLEWLLSQYGFRTTLRVWAIVMFFLATPSVYFLRPRLPIQHSRHGIRRVDLTFTKSSTFLILQAGTIIQGVGYFIPSYWLPTYSRAIGLSHLSGTATVALFNFASVIGAVSIGALCDHFHVTTAILISTVGATISLFVGWGLAVSLAPVLVFALFYGIFGGGFSATWPGCATSVKTKYRGAETGMVISMLAAGKGIGAVASGPLSEKLLEVDSWRGKLDGAYGTGYGLLVLVSGISMVLGGVGWAGRRFGWVL</sequence>
<feature type="region of interest" description="Disordered" evidence="3">
    <location>
        <begin position="1"/>
        <end position="38"/>
    </location>
</feature>
<feature type="transmembrane region" description="Helical" evidence="4">
    <location>
        <begin position="345"/>
        <end position="367"/>
    </location>
</feature>
<evidence type="ECO:0000256" key="2">
    <source>
        <dbReference type="ARBA" id="ARBA00006727"/>
    </source>
</evidence>
<dbReference type="AlphaFoldDB" id="A0A9P4VSH6"/>
<feature type="transmembrane region" description="Helical" evidence="4">
    <location>
        <begin position="291"/>
        <end position="312"/>
    </location>
</feature>
<feature type="transmembrane region" description="Helical" evidence="4">
    <location>
        <begin position="319"/>
        <end position="339"/>
    </location>
</feature>
<feature type="transmembrane region" description="Helical" evidence="4">
    <location>
        <begin position="379"/>
        <end position="400"/>
    </location>
</feature>
<feature type="domain" description="Major facilitator superfamily (MFS) profile" evidence="5">
    <location>
        <begin position="254"/>
        <end position="449"/>
    </location>
</feature>
<comment type="caution">
    <text evidence="6">The sequence shown here is derived from an EMBL/GenBank/DDBJ whole genome shotgun (WGS) entry which is preliminary data.</text>
</comment>
<evidence type="ECO:0000259" key="5">
    <source>
        <dbReference type="PROSITE" id="PS50850"/>
    </source>
</evidence>
<keyword evidence="4" id="KW-1133">Transmembrane helix</keyword>
<feature type="compositionally biased region" description="Low complexity" evidence="3">
    <location>
        <begin position="12"/>
        <end position="22"/>
    </location>
</feature>
<comment type="similarity">
    <text evidence="2">Belongs to the major facilitator superfamily. Monocarboxylate porter (TC 2.A.1.13) family.</text>
</comment>
<feature type="transmembrane region" description="Helical" evidence="4">
    <location>
        <begin position="249"/>
        <end position="271"/>
    </location>
</feature>
<dbReference type="InterPro" id="IPR011701">
    <property type="entry name" value="MFS"/>
</dbReference>
<dbReference type="PROSITE" id="PS50850">
    <property type="entry name" value="MFS"/>
    <property type="match status" value="1"/>
</dbReference>
<dbReference type="PANTHER" id="PTHR11360:SF287">
    <property type="entry name" value="MFS MONOCARBOXYLATE TRANSPORTER"/>
    <property type="match status" value="1"/>
</dbReference>